<protein>
    <submittedName>
        <fullName evidence="1">Antirestriction protein ArdA</fullName>
    </submittedName>
</protein>
<sequence>MTRSASPQLTTTTPQIYVACLSAYVAGRLHGEWIDAIEDAEEIRADIAEMLARSPEPDAEEWAIHDTSGFDGVPIGEHESLERVAALAELLLDYPGAVVAAFLDGWGERGADELISTFRDAHGGCWTSVEEFADEVLVSDDVKEALGEELYGYFDLARYAHDSEADGGFSTVDTPSGVHVIWKNY</sequence>
<dbReference type="Gene3D" id="1.10.10.1190">
    <property type="entry name" value="Antirestriction protein ArdA, domain 3"/>
    <property type="match status" value="1"/>
</dbReference>
<gene>
    <name evidence="1" type="ORF">GCM10023191_025650</name>
</gene>
<dbReference type="Pfam" id="PF07275">
    <property type="entry name" value="ArdA"/>
    <property type="match status" value="1"/>
</dbReference>
<evidence type="ECO:0000313" key="1">
    <source>
        <dbReference type="EMBL" id="GAA4491519.1"/>
    </source>
</evidence>
<organism evidence="1 2">
    <name type="scientific">Actinoallomurus oryzae</name>
    <dbReference type="NCBI Taxonomy" id="502180"/>
    <lineage>
        <taxon>Bacteria</taxon>
        <taxon>Bacillati</taxon>
        <taxon>Actinomycetota</taxon>
        <taxon>Actinomycetes</taxon>
        <taxon>Streptosporangiales</taxon>
        <taxon>Thermomonosporaceae</taxon>
        <taxon>Actinoallomurus</taxon>
    </lineage>
</organism>
<dbReference type="InterPro" id="IPR009899">
    <property type="entry name" value="ArdA"/>
</dbReference>
<dbReference type="Proteomes" id="UP001500503">
    <property type="component" value="Unassembled WGS sequence"/>
</dbReference>
<accession>A0ABP8PUV2</accession>
<dbReference type="Gene3D" id="3.10.20.480">
    <property type="entry name" value="Antirestriction protein ArdA, domain 1"/>
    <property type="match status" value="1"/>
</dbReference>
<dbReference type="RefSeq" id="WP_345462098.1">
    <property type="nucleotide sequence ID" value="NZ_BAABHF010000016.1"/>
</dbReference>
<keyword evidence="2" id="KW-1185">Reference proteome</keyword>
<name>A0ABP8PUV2_9ACTN</name>
<reference evidence="2" key="1">
    <citation type="journal article" date="2019" name="Int. J. Syst. Evol. Microbiol.">
        <title>The Global Catalogue of Microorganisms (GCM) 10K type strain sequencing project: providing services to taxonomists for standard genome sequencing and annotation.</title>
        <authorList>
            <consortium name="The Broad Institute Genomics Platform"/>
            <consortium name="The Broad Institute Genome Sequencing Center for Infectious Disease"/>
            <person name="Wu L."/>
            <person name="Ma J."/>
        </authorList>
    </citation>
    <scope>NUCLEOTIDE SEQUENCE [LARGE SCALE GENOMIC DNA]</scope>
    <source>
        <strain evidence="2">JCM 17933</strain>
    </source>
</reference>
<evidence type="ECO:0000313" key="2">
    <source>
        <dbReference type="Proteomes" id="UP001500503"/>
    </source>
</evidence>
<dbReference type="InterPro" id="IPR041895">
    <property type="entry name" value="ArdA_dom1"/>
</dbReference>
<comment type="caution">
    <text evidence="1">The sequence shown here is derived from an EMBL/GenBank/DDBJ whole genome shotgun (WGS) entry which is preliminary data.</text>
</comment>
<dbReference type="InterPro" id="IPR041893">
    <property type="entry name" value="ArdA_dom3"/>
</dbReference>
<dbReference type="EMBL" id="BAABHF010000016">
    <property type="protein sequence ID" value="GAA4491519.1"/>
    <property type="molecule type" value="Genomic_DNA"/>
</dbReference>
<proteinExistence type="predicted"/>